<gene>
    <name evidence="1" type="ORF">FE810_09550</name>
</gene>
<comment type="caution">
    <text evidence="1">The sequence shown here is derived from an EMBL/GenBank/DDBJ whole genome shotgun (WGS) entry which is preliminary data.</text>
</comment>
<sequence>MQYLNRLLSKLKPPSSPSSSKTNRKQHFFAILKLFTICICLVFLNKVHAIDIGNQSGFCMEDRSDLEGISSLTCRANDIQIADASNIQVKAIDGDTNHPFVGTGRCVDGLDVTFSADFEVLSTAQERYDIGLYFNKSGGSSARRALDAEEEPGFCQIYTLTDDGVDLDSQEQIGDICNDAEGKTNYFHTVELTTLCTDTDGDDQLNLPNCVSWRQSGANEVCTSTDDTYPGSPSKCNCDDEFNVNIIVPASIDVEKTVSPLQQNEGDTAAGDFEYTIKITNPSSVAVDIQSIFDDKFGDLKGIECNITTVPARIDDSTPGEAQCTFTKNLGLQPLMHTNEVTVSGKDKNGIVLDPVKDDATAKILDVLPTIDVIKTVSTTSDGTFSNSVSIPEPGGTVYFKVEVENTSNAADTLTLTTIEDKIGESLRETGCDVSSVVLAPGQKLEVCTFSASFTGNFGDSETDTVKVTGKDEENNETMDQDSATVTLTDTDSTIDVTKTAIQGVDGNKNVNESADGVDVTFEVKVKNTSSVDSVTINVLEDDIFGDLNNKGSCLVPFTLGPGEERICEFIESIQGNFGDDAHVNEACGSGQDDDGSSVSDCDSETVGFNDVEASAMAMIEAKAALVTFKVTISNKSSLDALTIQSIETDYFGNVTLTSLLVESTTCGDNLETPLPPVGTVPEDSIYMCEFSAWVNELPFLDTLDVILKDDDAIPEGGNTLELLDISYDAEFEEVVDP</sequence>
<name>A0A5R9IPL4_9GAMM</name>
<dbReference type="EMBL" id="VCBC01000008">
    <property type="protein sequence ID" value="TLU65156.1"/>
    <property type="molecule type" value="Genomic_DNA"/>
</dbReference>
<keyword evidence="2" id="KW-1185">Reference proteome</keyword>
<reference evidence="1 2" key="1">
    <citation type="submission" date="2019-05" db="EMBL/GenBank/DDBJ databases">
        <title>Genome sequences of Thalassotalea litorea 1K03283.</title>
        <authorList>
            <person name="Zhang D."/>
        </authorList>
    </citation>
    <scope>NUCLEOTIDE SEQUENCE [LARGE SCALE GENOMIC DNA]</scope>
    <source>
        <strain evidence="1 2">MCCC 1K03283</strain>
    </source>
</reference>
<evidence type="ECO:0008006" key="3">
    <source>
        <dbReference type="Google" id="ProtNLM"/>
    </source>
</evidence>
<dbReference type="Proteomes" id="UP000307790">
    <property type="component" value="Unassembled WGS sequence"/>
</dbReference>
<dbReference type="AlphaFoldDB" id="A0A5R9IPL4"/>
<evidence type="ECO:0000313" key="1">
    <source>
        <dbReference type="EMBL" id="TLU65156.1"/>
    </source>
</evidence>
<proteinExistence type="predicted"/>
<protein>
    <recommendedName>
        <fullName evidence="3">DUF11 domain-containing protein</fullName>
    </recommendedName>
</protein>
<organism evidence="1 2">
    <name type="scientific">Thalassotalea litorea</name>
    <dbReference type="NCBI Taxonomy" id="2020715"/>
    <lineage>
        <taxon>Bacteria</taxon>
        <taxon>Pseudomonadati</taxon>
        <taxon>Pseudomonadota</taxon>
        <taxon>Gammaproteobacteria</taxon>
        <taxon>Alteromonadales</taxon>
        <taxon>Colwelliaceae</taxon>
        <taxon>Thalassotalea</taxon>
    </lineage>
</organism>
<accession>A0A5R9IPL4</accession>
<dbReference type="OrthoDB" id="5727191at2"/>
<evidence type="ECO:0000313" key="2">
    <source>
        <dbReference type="Proteomes" id="UP000307790"/>
    </source>
</evidence>
<dbReference type="RefSeq" id="WP_138319826.1">
    <property type="nucleotide sequence ID" value="NZ_VCBC01000008.1"/>
</dbReference>